<accession>A0AAN7B8F0</accession>
<evidence type="ECO:0000313" key="1">
    <source>
        <dbReference type="EMBL" id="KAK4211930.1"/>
    </source>
</evidence>
<reference evidence="1" key="1">
    <citation type="journal article" date="2023" name="Mol. Phylogenet. Evol.">
        <title>Genome-scale phylogeny and comparative genomics of the fungal order Sordariales.</title>
        <authorList>
            <person name="Hensen N."/>
            <person name="Bonometti L."/>
            <person name="Westerberg I."/>
            <person name="Brannstrom I.O."/>
            <person name="Guillou S."/>
            <person name="Cros-Aarteil S."/>
            <person name="Calhoun S."/>
            <person name="Haridas S."/>
            <person name="Kuo A."/>
            <person name="Mondo S."/>
            <person name="Pangilinan J."/>
            <person name="Riley R."/>
            <person name="LaButti K."/>
            <person name="Andreopoulos B."/>
            <person name="Lipzen A."/>
            <person name="Chen C."/>
            <person name="Yan M."/>
            <person name="Daum C."/>
            <person name="Ng V."/>
            <person name="Clum A."/>
            <person name="Steindorff A."/>
            <person name="Ohm R.A."/>
            <person name="Martin F."/>
            <person name="Silar P."/>
            <person name="Natvig D.O."/>
            <person name="Lalanne C."/>
            <person name="Gautier V."/>
            <person name="Ament-Velasquez S.L."/>
            <person name="Kruys A."/>
            <person name="Hutchinson M.I."/>
            <person name="Powell A.J."/>
            <person name="Barry K."/>
            <person name="Miller A.N."/>
            <person name="Grigoriev I.V."/>
            <person name="Debuchy R."/>
            <person name="Gladieux P."/>
            <person name="Hiltunen Thoren M."/>
            <person name="Johannesson H."/>
        </authorList>
    </citation>
    <scope>NUCLEOTIDE SEQUENCE</scope>
    <source>
        <strain evidence="1">PSN293</strain>
    </source>
</reference>
<name>A0AAN7B8F0_9PEZI</name>
<dbReference type="EMBL" id="MU858138">
    <property type="protein sequence ID" value="KAK4211930.1"/>
    <property type="molecule type" value="Genomic_DNA"/>
</dbReference>
<comment type="caution">
    <text evidence="1">The sequence shown here is derived from an EMBL/GenBank/DDBJ whole genome shotgun (WGS) entry which is preliminary data.</text>
</comment>
<organism evidence="1 2">
    <name type="scientific">Rhypophila decipiens</name>
    <dbReference type="NCBI Taxonomy" id="261697"/>
    <lineage>
        <taxon>Eukaryota</taxon>
        <taxon>Fungi</taxon>
        <taxon>Dikarya</taxon>
        <taxon>Ascomycota</taxon>
        <taxon>Pezizomycotina</taxon>
        <taxon>Sordariomycetes</taxon>
        <taxon>Sordariomycetidae</taxon>
        <taxon>Sordariales</taxon>
        <taxon>Naviculisporaceae</taxon>
        <taxon>Rhypophila</taxon>
    </lineage>
</organism>
<evidence type="ECO:0000313" key="2">
    <source>
        <dbReference type="Proteomes" id="UP001301769"/>
    </source>
</evidence>
<dbReference type="AlphaFoldDB" id="A0AAN7B8F0"/>
<dbReference type="Proteomes" id="UP001301769">
    <property type="component" value="Unassembled WGS sequence"/>
</dbReference>
<reference evidence="1" key="2">
    <citation type="submission" date="2023-05" db="EMBL/GenBank/DDBJ databases">
        <authorList>
            <consortium name="Lawrence Berkeley National Laboratory"/>
            <person name="Steindorff A."/>
            <person name="Hensen N."/>
            <person name="Bonometti L."/>
            <person name="Westerberg I."/>
            <person name="Brannstrom I.O."/>
            <person name="Guillou S."/>
            <person name="Cros-Aarteil S."/>
            <person name="Calhoun S."/>
            <person name="Haridas S."/>
            <person name="Kuo A."/>
            <person name="Mondo S."/>
            <person name="Pangilinan J."/>
            <person name="Riley R."/>
            <person name="Labutti K."/>
            <person name="Andreopoulos B."/>
            <person name="Lipzen A."/>
            <person name="Chen C."/>
            <person name="Yanf M."/>
            <person name="Daum C."/>
            <person name="Ng V."/>
            <person name="Clum A."/>
            <person name="Ohm R."/>
            <person name="Martin F."/>
            <person name="Silar P."/>
            <person name="Natvig D."/>
            <person name="Lalanne C."/>
            <person name="Gautier V."/>
            <person name="Ament-Velasquez S.L."/>
            <person name="Kruys A."/>
            <person name="Hutchinson M.I."/>
            <person name="Powell A.J."/>
            <person name="Barry K."/>
            <person name="Miller A.N."/>
            <person name="Grigoriev I.V."/>
            <person name="Debuchy R."/>
            <person name="Gladieux P."/>
            <person name="Thoren M.H."/>
            <person name="Johannesson H."/>
        </authorList>
    </citation>
    <scope>NUCLEOTIDE SEQUENCE</scope>
    <source>
        <strain evidence="1">PSN293</strain>
    </source>
</reference>
<proteinExistence type="predicted"/>
<gene>
    <name evidence="1" type="ORF">QBC37DRAFT_402045</name>
</gene>
<protein>
    <submittedName>
        <fullName evidence="1">Uncharacterized protein</fullName>
    </submittedName>
</protein>
<keyword evidence="2" id="KW-1185">Reference proteome</keyword>
<sequence>MIVVQSRSRVALWFSDARSTANILARRILADLSVDQTAISFETKARTQRRCARPQTAIESRAEQARRSALAVNWPMSLASGQRRMISTPRGHRDTQAIPICDSPPVVVSYAHQRVVVRPPRTRHTFHGFLGRQRGWDRYLHGIVGLSDTSRERAWQGIACACSSPGTIITYEYYLHSGTSFDPWSSKIIQMQRSDLIGSDLIRVHQHVTNKRHFHHFSPKRQLQHLVEVIFPPRMRSRSRIRFRVRIRAGRHRARHITKKPVERPGVADKGDGPDV</sequence>